<keyword evidence="5" id="KW-0021">Allosteric enzyme</keyword>
<name>A0A100WVT5_MYCFO</name>
<reference evidence="13 14" key="1">
    <citation type="journal article" date="2016" name="Genome Announc.">
        <title>Draft Genome Sequences of Five Rapidly Growing Mycobacterium Species, M. thermoresistibile, M. fortuitum subsp. acetamidolyticum, M. canariasense, M. brisbanense, and M. novocastrense.</title>
        <authorList>
            <person name="Katahira K."/>
            <person name="Ogura Y."/>
            <person name="Gotoh Y."/>
            <person name="Hayashi T."/>
        </authorList>
    </citation>
    <scope>NUCLEOTIDE SEQUENCE [LARGE SCALE GENOMIC DNA]</scope>
    <source>
        <strain evidence="13 14">JCM6368</strain>
    </source>
</reference>
<keyword evidence="9" id="KW-0119">Carbohydrate metabolism</keyword>
<dbReference type="Pfam" id="PF00343">
    <property type="entry name" value="Phosphorylase"/>
    <property type="match status" value="1"/>
</dbReference>
<dbReference type="EMBL" id="BCSZ01000054">
    <property type="protein sequence ID" value="GAT05310.1"/>
    <property type="molecule type" value="Genomic_DNA"/>
</dbReference>
<comment type="caution">
    <text evidence="13">The sequence shown here is derived from an EMBL/GenBank/DDBJ whole genome shotgun (WGS) entry which is preliminary data.</text>
</comment>
<dbReference type="PANTHER" id="PTHR42655:SF1">
    <property type="entry name" value="GLYCOGEN PHOSPHORYLASE"/>
    <property type="match status" value="1"/>
</dbReference>
<dbReference type="SUPFAM" id="SSF53756">
    <property type="entry name" value="UDP-Glycosyltransferase/glycogen phosphorylase"/>
    <property type="match status" value="1"/>
</dbReference>
<comment type="similarity">
    <text evidence="3">Belongs to the glycogen phosphorylase family.</text>
</comment>
<dbReference type="RefSeq" id="WP_061265122.1">
    <property type="nucleotide sequence ID" value="NZ_BCSZ01000054.1"/>
</dbReference>
<evidence type="ECO:0000256" key="4">
    <source>
        <dbReference type="ARBA" id="ARBA00012591"/>
    </source>
</evidence>
<dbReference type="Gene3D" id="3.40.50.2000">
    <property type="entry name" value="Glycogen Phosphorylase B"/>
    <property type="match status" value="3"/>
</dbReference>
<comment type="function">
    <text evidence="10">Phosphorylase is an important allosteric enzyme in carbohydrate metabolism. Enzymes from different sources differ in their regulatory mechanisms and in their natural substrates. However, all known phosphorylases share catalytic and structural properties.</text>
</comment>
<dbReference type="NCBIfam" id="TIGR02094">
    <property type="entry name" value="more_P_ylases"/>
    <property type="match status" value="1"/>
</dbReference>
<evidence type="ECO:0000256" key="1">
    <source>
        <dbReference type="ARBA" id="ARBA00001275"/>
    </source>
</evidence>
<proteinExistence type="inferred from homology"/>
<evidence type="ECO:0000256" key="5">
    <source>
        <dbReference type="ARBA" id="ARBA00022533"/>
    </source>
</evidence>
<gene>
    <name evidence="13" type="ORF">RMCFA_5421</name>
</gene>
<dbReference type="InterPro" id="IPR024517">
    <property type="entry name" value="Glycogen_phosphorylase_DUF3417"/>
</dbReference>
<evidence type="ECO:0000259" key="12">
    <source>
        <dbReference type="Pfam" id="PF11897"/>
    </source>
</evidence>
<dbReference type="EC" id="2.4.1.1" evidence="4"/>
<evidence type="ECO:0000313" key="14">
    <source>
        <dbReference type="Proteomes" id="UP000069705"/>
    </source>
</evidence>
<dbReference type="InterPro" id="IPR011834">
    <property type="entry name" value="Agluc_phsphrylas"/>
</dbReference>
<keyword evidence="7" id="KW-0808">Transferase</keyword>
<evidence type="ECO:0000256" key="7">
    <source>
        <dbReference type="ARBA" id="ARBA00022679"/>
    </source>
</evidence>
<sequence>MKALRRFTVRAHLPERLAALERLSINLRWSWHKPTQDLFAELDSELWQQTNGDPVALLGAVSPRRLDELAGDEAFLNRLDELAADLDNYLSRPLWYQQQIDDGVEMPKGIAYFSMEFGVAEVLPNYSGGLGILAGDHLKSASDLGLPLIAVGLYYRSGYFRQSLTADGWQHETYPSLDPQGLPLRLLTDASGAPVLVELALPDARELRARVWIAQVGRVPLLLLDADVPENEHELRGVTDRLYGGDQEHRIKQEILAGIGGVRAIRAFTEIENLPAPEVFHMNEGHAGFLGAERIRELVAAGLDFDTALTVVRSSTVFTTHTPVPAGIDRFPVEMIRRYFGSPPGGPADSRLLPGVPLERVIAFGAEDDPSKFNMAHMGLRLAQRANGVSLLHGRVSRAMFNDLWPGFDRAEVPIGSITNGVHAPTWAAPQWLALGRELIGSEAAEPAVWERLQEVDPGHMWWIRSQLRETLIADVRDRLRRSWLERGASEAELGWIATAFDPSVLTVGFARRVPTYKRLTLMLRDPERLEKLLLDEKRPVQLIVAGKSHPADDGGKALIQQIVRFADRPEVRHRIAFLPDYDMSMARLLYWGCDVWLNNPLRPLEACGTSGMKSALNGGLNLSIRDGWWDEWYDGENGWEIPTADGVDDEARRDDLEAAALYDLLEHAVTPKFYERDEHGVPTRWVEMVRHTLQVLGPKVLASRMVRDYTEKYYLPAAQSLRETVEATSGEPFGAARQLADYRRRAQDAWPKIQITDVDSYGLPDTPLLGSQLTLTATVQLAGLRPDEVTVQAVLGRVDAGDVLVNPVTVTMAHTGSAEGDTEVFSTSTPLPVAGPVGYTVRVLPHHRLLTADNELGLVTLA</sequence>
<dbReference type="PROSITE" id="PS00102">
    <property type="entry name" value="PHOSPHORYLASE"/>
    <property type="match status" value="1"/>
</dbReference>
<feature type="modified residue" description="N6-(pyridoxal phosphate)lysine" evidence="11">
    <location>
        <position position="614"/>
    </location>
</feature>
<comment type="cofactor">
    <cofactor evidence="2">
        <name>pyridoxal 5'-phosphate</name>
        <dbReference type="ChEBI" id="CHEBI:597326"/>
    </cofactor>
</comment>
<dbReference type="PANTHER" id="PTHR42655">
    <property type="entry name" value="GLYCOGEN PHOSPHORYLASE"/>
    <property type="match status" value="1"/>
</dbReference>
<organism evidence="13 14">
    <name type="scientific">Mycolicibacterium fortuitum subsp. acetamidolyticum</name>
    <dbReference type="NCBI Taxonomy" id="144550"/>
    <lineage>
        <taxon>Bacteria</taxon>
        <taxon>Bacillati</taxon>
        <taxon>Actinomycetota</taxon>
        <taxon>Actinomycetes</taxon>
        <taxon>Mycobacteriales</taxon>
        <taxon>Mycobacteriaceae</taxon>
        <taxon>Mycolicibacterium</taxon>
    </lineage>
</organism>
<evidence type="ECO:0000256" key="8">
    <source>
        <dbReference type="ARBA" id="ARBA00022898"/>
    </source>
</evidence>
<dbReference type="InterPro" id="IPR035090">
    <property type="entry name" value="Pyridoxal_P_attach_site"/>
</dbReference>
<evidence type="ECO:0000256" key="2">
    <source>
        <dbReference type="ARBA" id="ARBA00001933"/>
    </source>
</evidence>
<evidence type="ECO:0000256" key="3">
    <source>
        <dbReference type="ARBA" id="ARBA00006047"/>
    </source>
</evidence>
<keyword evidence="8 11" id="KW-0663">Pyridoxal phosphate</keyword>
<evidence type="ECO:0000256" key="10">
    <source>
        <dbReference type="ARBA" id="ARBA00025174"/>
    </source>
</evidence>
<evidence type="ECO:0000256" key="9">
    <source>
        <dbReference type="ARBA" id="ARBA00023277"/>
    </source>
</evidence>
<evidence type="ECO:0000313" key="13">
    <source>
        <dbReference type="EMBL" id="GAT05310.1"/>
    </source>
</evidence>
<dbReference type="Pfam" id="PF11897">
    <property type="entry name" value="DUF3417"/>
    <property type="match status" value="1"/>
</dbReference>
<dbReference type="GO" id="GO:0005975">
    <property type="term" value="P:carbohydrate metabolic process"/>
    <property type="evidence" value="ECO:0007669"/>
    <property type="project" value="InterPro"/>
</dbReference>
<dbReference type="GO" id="GO:0030170">
    <property type="term" value="F:pyridoxal phosphate binding"/>
    <property type="evidence" value="ECO:0007669"/>
    <property type="project" value="InterPro"/>
</dbReference>
<dbReference type="InterPro" id="IPR000811">
    <property type="entry name" value="Glyco_trans_35"/>
</dbReference>
<reference evidence="14" key="2">
    <citation type="submission" date="2016-02" db="EMBL/GenBank/DDBJ databases">
        <title>Draft genome sequence of five rapidly growing Mycobacterium species.</title>
        <authorList>
            <person name="Katahira K."/>
            <person name="Gotou Y."/>
            <person name="Iida K."/>
            <person name="Ogura Y."/>
            <person name="Hayashi T."/>
        </authorList>
    </citation>
    <scope>NUCLEOTIDE SEQUENCE [LARGE SCALE GENOMIC DNA]</scope>
    <source>
        <strain evidence="14">JCM6368</strain>
    </source>
</reference>
<feature type="domain" description="DUF3417" evidence="12">
    <location>
        <begin position="13"/>
        <end position="123"/>
    </location>
</feature>
<dbReference type="Proteomes" id="UP000069705">
    <property type="component" value="Unassembled WGS sequence"/>
</dbReference>
<comment type="catalytic activity">
    <reaction evidence="1">
        <text>[(1-&gt;4)-alpha-D-glucosyl](n) + phosphate = [(1-&gt;4)-alpha-D-glucosyl](n-1) + alpha-D-glucose 1-phosphate</text>
        <dbReference type="Rhea" id="RHEA:41732"/>
        <dbReference type="Rhea" id="RHEA-COMP:9584"/>
        <dbReference type="Rhea" id="RHEA-COMP:9586"/>
        <dbReference type="ChEBI" id="CHEBI:15444"/>
        <dbReference type="ChEBI" id="CHEBI:43474"/>
        <dbReference type="ChEBI" id="CHEBI:58601"/>
        <dbReference type="EC" id="2.4.1.1"/>
    </reaction>
</comment>
<keyword evidence="6" id="KW-0328">Glycosyltransferase</keyword>
<dbReference type="InterPro" id="IPR052182">
    <property type="entry name" value="Glycogen/Maltodextrin_Phosph"/>
</dbReference>
<evidence type="ECO:0000256" key="11">
    <source>
        <dbReference type="PIRSR" id="PIRSR000460-1"/>
    </source>
</evidence>
<dbReference type="AlphaFoldDB" id="A0A100WVT5"/>
<accession>A0A100WVT5</accession>
<evidence type="ECO:0000256" key="6">
    <source>
        <dbReference type="ARBA" id="ARBA00022676"/>
    </source>
</evidence>
<dbReference type="PIRSF" id="PIRSF000460">
    <property type="entry name" value="Pprylas_GlgP"/>
    <property type="match status" value="1"/>
</dbReference>
<dbReference type="GO" id="GO:0008184">
    <property type="term" value="F:glycogen phosphorylase activity"/>
    <property type="evidence" value="ECO:0007669"/>
    <property type="project" value="InterPro"/>
</dbReference>
<dbReference type="CDD" id="cd04299">
    <property type="entry name" value="GT35_Glycogen_Phosphorylase-like"/>
    <property type="match status" value="1"/>
</dbReference>
<protein>
    <recommendedName>
        <fullName evidence="4">glycogen phosphorylase</fullName>
        <ecNumber evidence="4">2.4.1.1</ecNumber>
    </recommendedName>
</protein>